<gene>
    <name evidence="1" type="ORF">OIU79_003612</name>
</gene>
<dbReference type="Proteomes" id="UP001151532">
    <property type="component" value="Chromosome 18"/>
</dbReference>
<organism evidence="1 2">
    <name type="scientific">Salix purpurea</name>
    <name type="common">Purple osier willow</name>
    <dbReference type="NCBI Taxonomy" id="77065"/>
    <lineage>
        <taxon>Eukaryota</taxon>
        <taxon>Viridiplantae</taxon>
        <taxon>Streptophyta</taxon>
        <taxon>Embryophyta</taxon>
        <taxon>Tracheophyta</taxon>
        <taxon>Spermatophyta</taxon>
        <taxon>Magnoliopsida</taxon>
        <taxon>eudicotyledons</taxon>
        <taxon>Gunneridae</taxon>
        <taxon>Pentapetalae</taxon>
        <taxon>rosids</taxon>
        <taxon>fabids</taxon>
        <taxon>Malpighiales</taxon>
        <taxon>Salicaceae</taxon>
        <taxon>Saliceae</taxon>
        <taxon>Salix</taxon>
    </lineage>
</organism>
<protein>
    <submittedName>
        <fullName evidence="1">Uncharacterized protein</fullName>
    </submittedName>
</protein>
<comment type="caution">
    <text evidence="1">The sequence shown here is derived from an EMBL/GenBank/DDBJ whole genome shotgun (WGS) entry which is preliminary data.</text>
</comment>
<evidence type="ECO:0000313" key="2">
    <source>
        <dbReference type="Proteomes" id="UP001151532"/>
    </source>
</evidence>
<name>A0A9Q0UMK6_SALPP</name>
<reference evidence="1" key="2">
    <citation type="journal article" date="2023" name="Int. J. Mol. Sci.">
        <title>De Novo Assembly and Annotation of 11 Diverse Shrub Willow (Salix) Genomes Reveals Novel Gene Organization in Sex-Linked Regions.</title>
        <authorList>
            <person name="Hyden B."/>
            <person name="Feng K."/>
            <person name="Yates T.B."/>
            <person name="Jawdy S."/>
            <person name="Cereghino C."/>
            <person name="Smart L.B."/>
            <person name="Muchero W."/>
        </authorList>
    </citation>
    <scope>NUCLEOTIDE SEQUENCE</scope>
    <source>
        <tissue evidence="1">Shoot tip</tissue>
    </source>
</reference>
<accession>A0A9Q0UMK6</accession>
<reference evidence="1" key="1">
    <citation type="submission" date="2022-11" db="EMBL/GenBank/DDBJ databases">
        <authorList>
            <person name="Hyden B.L."/>
            <person name="Feng K."/>
            <person name="Yates T."/>
            <person name="Jawdy S."/>
            <person name="Smart L.B."/>
            <person name="Muchero W."/>
        </authorList>
    </citation>
    <scope>NUCLEOTIDE SEQUENCE</scope>
    <source>
        <tissue evidence="1">Shoot tip</tissue>
    </source>
</reference>
<sequence length="57" mass="6610">MGMQGFFFHVACPFLYVFRVNGMCKGIRIFLSCFYLRKLLQSYDDSLSPCAHNLVSH</sequence>
<keyword evidence="2" id="KW-1185">Reference proteome</keyword>
<dbReference type="EMBL" id="JAPFFK010000012">
    <property type="protein sequence ID" value="KAJ6732548.1"/>
    <property type="molecule type" value="Genomic_DNA"/>
</dbReference>
<proteinExistence type="predicted"/>
<dbReference type="AlphaFoldDB" id="A0A9Q0UMK6"/>
<evidence type="ECO:0000313" key="1">
    <source>
        <dbReference type="EMBL" id="KAJ6732548.1"/>
    </source>
</evidence>